<evidence type="ECO:0000313" key="1">
    <source>
        <dbReference type="EMBL" id="KAI8433267.1"/>
    </source>
</evidence>
<sequence length="539" mass="60289">MCAAMDPALAKEVSMLARRRDVDAAAAAGDSPVQQFYRGAVVFLTGGSGFVGKHLVEKLLRTCDVERVYLLMRGKKGHSAQERLARIFQDPVYDTLHKCNPDFPKRVVAVEGDITKIRLGISDPDWKMLADQVTVIFHVAATTTFDEPLRVATLTNVRGTTQTLLLGKDCKNIKSFVHVSTAYSHATYGRISKEVREEFYDSPAHPDTIIDLVQQLSEEKLAAIKPQLVADWPNTYAFTKALAEEAVRTTAGDLPICIVRPAIVIGSLLEPSPGWVDMSSAYGPSGLVIGCGLGFVHTFMANDDSNLDLIPVDFVNNATIAAGWETAERRAQGDTAVKIYAVAPARNPINWRELLATLYSEGRKITTPRAIWYNCSCHTKYRALFVLLTWLLHFIPGYLADGALLLLGKKPKAVKLYRTAYNLSSVLAFYTCNEFNFDDVNLQSLQNNLSEVDRKIYNFDVTKMSWTDMLVVWAIGLRKYIVKDGLKDTEYAVRKQSVFKILNYILLALYVYAWYKLCTYAVWFVLTSSKSVPQECQQE</sequence>
<dbReference type="Proteomes" id="UP001064048">
    <property type="component" value="Chromosome 28"/>
</dbReference>
<protein>
    <submittedName>
        <fullName evidence="1">Uncharacterized protein</fullName>
    </submittedName>
</protein>
<dbReference type="EMBL" id="CM046128">
    <property type="protein sequence ID" value="KAI8433267.1"/>
    <property type="molecule type" value="Genomic_DNA"/>
</dbReference>
<accession>A0ACC0K9W1</accession>
<organism evidence="1 2">
    <name type="scientific">Choristoneura fumiferana</name>
    <name type="common">Spruce budworm moth</name>
    <name type="synonym">Archips fumiferana</name>
    <dbReference type="NCBI Taxonomy" id="7141"/>
    <lineage>
        <taxon>Eukaryota</taxon>
        <taxon>Metazoa</taxon>
        <taxon>Ecdysozoa</taxon>
        <taxon>Arthropoda</taxon>
        <taxon>Hexapoda</taxon>
        <taxon>Insecta</taxon>
        <taxon>Pterygota</taxon>
        <taxon>Neoptera</taxon>
        <taxon>Endopterygota</taxon>
        <taxon>Lepidoptera</taxon>
        <taxon>Glossata</taxon>
        <taxon>Ditrysia</taxon>
        <taxon>Tortricoidea</taxon>
        <taxon>Tortricidae</taxon>
        <taxon>Tortricinae</taxon>
        <taxon>Choristoneura</taxon>
    </lineage>
</organism>
<gene>
    <name evidence="1" type="ORF">MSG28_015338</name>
</gene>
<evidence type="ECO:0000313" key="2">
    <source>
        <dbReference type="Proteomes" id="UP001064048"/>
    </source>
</evidence>
<comment type="caution">
    <text evidence="1">The sequence shown here is derived from an EMBL/GenBank/DDBJ whole genome shotgun (WGS) entry which is preliminary data.</text>
</comment>
<keyword evidence="2" id="KW-1185">Reference proteome</keyword>
<proteinExistence type="predicted"/>
<reference evidence="1 2" key="1">
    <citation type="journal article" date="2022" name="Genome Biol. Evol.">
        <title>The Spruce Budworm Genome: Reconstructing the Evolutionary History of Antifreeze Proteins.</title>
        <authorList>
            <person name="Beliveau C."/>
            <person name="Gagne P."/>
            <person name="Picq S."/>
            <person name="Vernygora O."/>
            <person name="Keeling C.I."/>
            <person name="Pinkney K."/>
            <person name="Doucet D."/>
            <person name="Wen F."/>
            <person name="Johnston J.S."/>
            <person name="Maaroufi H."/>
            <person name="Boyle B."/>
            <person name="Laroche J."/>
            <person name="Dewar K."/>
            <person name="Juretic N."/>
            <person name="Blackburn G."/>
            <person name="Nisole A."/>
            <person name="Brunet B."/>
            <person name="Brandao M."/>
            <person name="Lumley L."/>
            <person name="Duan J."/>
            <person name="Quan G."/>
            <person name="Lucarotti C.J."/>
            <person name="Roe A.D."/>
            <person name="Sperling F.A.H."/>
            <person name="Levesque R.C."/>
            <person name="Cusson M."/>
        </authorList>
    </citation>
    <scope>NUCLEOTIDE SEQUENCE [LARGE SCALE GENOMIC DNA]</scope>
    <source>
        <strain evidence="1">Glfc:IPQL:Cfum</strain>
    </source>
</reference>
<name>A0ACC0K9W1_CHOFU</name>